<evidence type="ECO:0000313" key="3">
    <source>
        <dbReference type="Proteomes" id="UP000308092"/>
    </source>
</evidence>
<dbReference type="EMBL" id="SOSA01001268">
    <property type="protein sequence ID" value="THC87350.1"/>
    <property type="molecule type" value="Genomic_DNA"/>
</dbReference>
<dbReference type="VEuPathDB" id="FungiDB:EYZ11_013202"/>
<feature type="region of interest" description="Disordered" evidence="1">
    <location>
        <begin position="1"/>
        <end position="47"/>
    </location>
</feature>
<name>A0A4S3IY94_9EURO</name>
<sequence length="133" mass="14817">MVLSTNISASLEESLSEMIPPLPEDIDSASNSEQDTETLDRPPSPLQNVGFHISRLQDGDSDYCNPKHQLKALYLEYLNDLPEYPSTNPEGYAYVVPVVDHLRKTIDYKIQSDQDIIIAPQPAKGLSFVNGLE</sequence>
<proteinExistence type="predicted"/>
<gene>
    <name evidence="2" type="ORF">EYZ11_013202</name>
</gene>
<accession>A0A4S3IY94</accession>
<protein>
    <submittedName>
        <fullName evidence="2">Uncharacterized protein</fullName>
    </submittedName>
</protein>
<dbReference type="Proteomes" id="UP000308092">
    <property type="component" value="Unassembled WGS sequence"/>
</dbReference>
<dbReference type="AlphaFoldDB" id="A0A4S3IY94"/>
<evidence type="ECO:0000256" key="1">
    <source>
        <dbReference type="SAM" id="MobiDB-lite"/>
    </source>
</evidence>
<feature type="compositionally biased region" description="Polar residues" evidence="1">
    <location>
        <begin position="1"/>
        <end position="13"/>
    </location>
</feature>
<comment type="caution">
    <text evidence="2">The sequence shown here is derived from an EMBL/GenBank/DDBJ whole genome shotgun (WGS) entry which is preliminary data.</text>
</comment>
<keyword evidence="3" id="KW-1185">Reference proteome</keyword>
<organism evidence="2 3">
    <name type="scientific">Aspergillus tanneri</name>
    <dbReference type="NCBI Taxonomy" id="1220188"/>
    <lineage>
        <taxon>Eukaryota</taxon>
        <taxon>Fungi</taxon>
        <taxon>Dikarya</taxon>
        <taxon>Ascomycota</taxon>
        <taxon>Pezizomycotina</taxon>
        <taxon>Eurotiomycetes</taxon>
        <taxon>Eurotiomycetidae</taxon>
        <taxon>Eurotiales</taxon>
        <taxon>Aspergillaceae</taxon>
        <taxon>Aspergillus</taxon>
        <taxon>Aspergillus subgen. Circumdati</taxon>
    </lineage>
</organism>
<evidence type="ECO:0000313" key="2">
    <source>
        <dbReference type="EMBL" id="THC87350.1"/>
    </source>
</evidence>
<reference evidence="2 3" key="1">
    <citation type="submission" date="2019-03" db="EMBL/GenBank/DDBJ databases">
        <title>The genome sequence of a newly discovered highly antifungal drug resistant Aspergillus species, Aspergillus tanneri NIH 1004.</title>
        <authorList>
            <person name="Mounaud S."/>
            <person name="Singh I."/>
            <person name="Joardar V."/>
            <person name="Pakala S."/>
            <person name="Pakala S."/>
            <person name="Venepally P."/>
            <person name="Hoover J."/>
            <person name="Nierman W."/>
            <person name="Chung J."/>
            <person name="Losada L."/>
        </authorList>
    </citation>
    <scope>NUCLEOTIDE SEQUENCE [LARGE SCALE GENOMIC DNA]</scope>
    <source>
        <strain evidence="2 3">NIH1004</strain>
    </source>
</reference>